<evidence type="ECO:0000313" key="2">
    <source>
        <dbReference type="EMBL" id="TNH27298.1"/>
    </source>
</evidence>
<dbReference type="InterPro" id="IPR027417">
    <property type="entry name" value="P-loop_NTPase"/>
</dbReference>
<protein>
    <recommendedName>
        <fullName evidence="4">NACHT domain-containing protein</fullName>
    </recommendedName>
</protein>
<gene>
    <name evidence="2" type="ORF">FHG89_18455</name>
</gene>
<dbReference type="Proteomes" id="UP000306145">
    <property type="component" value="Unassembled WGS sequence"/>
</dbReference>
<dbReference type="OrthoDB" id="135105at2"/>
<dbReference type="Gene3D" id="3.40.50.300">
    <property type="entry name" value="P-loop containing nucleotide triphosphate hydrolases"/>
    <property type="match status" value="1"/>
</dbReference>
<organism evidence="2 3">
    <name type="scientific">Micromonospora orduensis</name>
    <dbReference type="NCBI Taxonomy" id="1420891"/>
    <lineage>
        <taxon>Bacteria</taxon>
        <taxon>Bacillati</taxon>
        <taxon>Actinomycetota</taxon>
        <taxon>Actinomycetes</taxon>
        <taxon>Micromonosporales</taxon>
        <taxon>Micromonosporaceae</taxon>
        <taxon>Micromonospora</taxon>
    </lineage>
</organism>
<dbReference type="AlphaFoldDB" id="A0A5C4QNY3"/>
<accession>A0A5C4QNY3</accession>
<feature type="region of interest" description="Disordered" evidence="1">
    <location>
        <begin position="334"/>
        <end position="377"/>
    </location>
</feature>
<reference evidence="2 3" key="1">
    <citation type="submission" date="2019-06" db="EMBL/GenBank/DDBJ databases">
        <title>Micromonospora ordensis sp. nov., isolated from deep marine sediment.</title>
        <authorList>
            <person name="Veyisoglu A."/>
            <person name="Carro L."/>
            <person name="Klenk H.-P."/>
            <person name="Sahin N."/>
        </authorList>
    </citation>
    <scope>NUCLEOTIDE SEQUENCE [LARGE SCALE GENOMIC DNA]</scope>
    <source>
        <strain evidence="2 3">S2509</strain>
    </source>
</reference>
<feature type="compositionally biased region" description="Low complexity" evidence="1">
    <location>
        <begin position="358"/>
        <end position="367"/>
    </location>
</feature>
<evidence type="ECO:0000313" key="3">
    <source>
        <dbReference type="Proteomes" id="UP000306145"/>
    </source>
</evidence>
<evidence type="ECO:0008006" key="4">
    <source>
        <dbReference type="Google" id="ProtNLM"/>
    </source>
</evidence>
<evidence type="ECO:0000256" key="1">
    <source>
        <dbReference type="SAM" id="MobiDB-lite"/>
    </source>
</evidence>
<name>A0A5C4QNY3_9ACTN</name>
<dbReference type="EMBL" id="VDFY01000172">
    <property type="protein sequence ID" value="TNH27298.1"/>
    <property type="molecule type" value="Genomic_DNA"/>
</dbReference>
<comment type="caution">
    <text evidence="2">The sequence shown here is derived from an EMBL/GenBank/DDBJ whole genome shotgun (WGS) entry which is preliminary data.</text>
</comment>
<sequence>MILALARHARRLMSQIGEAADPIPIGLEFTSRPDGGLDRFLWSIGRTAADALAAFRGRMVVEGPPGSGKSFAVRQAVRSIARVLENACLSEPDVELNDLRVPVIIECRDYDGSIVEMVEKALPLDVQLADLLAAGAGVFFLDGVNEAPSESYEDNHLQSDLASFMQLAGDNTVVLATRFGNELDDLGLPAYKLDSVSSDYVRSEVRRAGLNPDMINPNTLRLLERPLYFEAWKSDRIEVTHVTTVHEIYSQLVDGIERDVRERFELGDLHLDGLFSRIAYSMIDAGELSASLAQVHAELRAVLRDRVARGRLRQLPHRGRHARRHAHAEAGVLPSLGRGVLRRRPSGQASPGGQLGDPSLSRSPRLRSGTDAGARLP</sequence>
<dbReference type="SUPFAM" id="SSF52540">
    <property type="entry name" value="P-loop containing nucleoside triphosphate hydrolases"/>
    <property type="match status" value="1"/>
</dbReference>
<keyword evidence="3" id="KW-1185">Reference proteome</keyword>
<proteinExistence type="predicted"/>